<dbReference type="PROSITE" id="PS50175">
    <property type="entry name" value="ASP_PROT_RETROV"/>
    <property type="match status" value="1"/>
</dbReference>
<dbReference type="InterPro" id="IPR001969">
    <property type="entry name" value="Aspartic_peptidase_AS"/>
</dbReference>
<dbReference type="GO" id="GO:0006508">
    <property type="term" value="P:proteolysis"/>
    <property type="evidence" value="ECO:0007669"/>
    <property type="project" value="UniProtKB-KW"/>
</dbReference>
<dbReference type="Gene3D" id="1.25.40.10">
    <property type="entry name" value="Tetratricopeptide repeat domain"/>
    <property type="match status" value="1"/>
</dbReference>
<dbReference type="Pfam" id="PF14559">
    <property type="entry name" value="TPR_19"/>
    <property type="match status" value="1"/>
</dbReference>
<reference evidence="3 4" key="1">
    <citation type="submission" date="2023-01" db="EMBL/GenBank/DDBJ databases">
        <title>Psychrosphaera sp. nov., isolated from marine algae.</title>
        <authorList>
            <person name="Bayburt H."/>
            <person name="Choi B.J."/>
            <person name="Kim J.M."/>
            <person name="Choi D.G."/>
            <person name="Jeon C.O."/>
        </authorList>
    </citation>
    <scope>NUCLEOTIDE SEQUENCE [LARGE SCALE GENOMIC DNA]</scope>
    <source>
        <strain evidence="3 4">G1-22</strain>
    </source>
</reference>
<dbReference type="PROSITE" id="PS00141">
    <property type="entry name" value="ASP_PROTEASE"/>
    <property type="match status" value="1"/>
</dbReference>
<dbReference type="InterPro" id="IPR001995">
    <property type="entry name" value="Peptidase_A2_cat"/>
</dbReference>
<feature type="domain" description="Peptidase A2" evidence="2">
    <location>
        <begin position="284"/>
        <end position="324"/>
    </location>
</feature>
<accession>A0ABT5FF66</accession>
<keyword evidence="3" id="KW-0645">Protease</keyword>
<evidence type="ECO:0000256" key="1">
    <source>
        <dbReference type="ARBA" id="ARBA00022801"/>
    </source>
</evidence>
<evidence type="ECO:0000313" key="3">
    <source>
        <dbReference type="EMBL" id="MDC2889251.1"/>
    </source>
</evidence>
<dbReference type="InterPro" id="IPR021109">
    <property type="entry name" value="Peptidase_aspartic_dom_sf"/>
</dbReference>
<comment type="caution">
    <text evidence="3">The sequence shown here is derived from an EMBL/GenBank/DDBJ whole genome shotgun (WGS) entry which is preliminary data.</text>
</comment>
<gene>
    <name evidence="3" type="ORF">PN838_11320</name>
</gene>
<dbReference type="SUPFAM" id="SSF50630">
    <property type="entry name" value="Acid proteases"/>
    <property type="match status" value="1"/>
</dbReference>
<dbReference type="CDD" id="cd05483">
    <property type="entry name" value="retropepsin_like_bacteria"/>
    <property type="match status" value="1"/>
</dbReference>
<dbReference type="RefSeq" id="WP_272180727.1">
    <property type="nucleotide sequence ID" value="NZ_JAQOMS010000002.1"/>
</dbReference>
<organism evidence="3 4">
    <name type="scientific">Psychrosphaera algicola</name>
    <dbReference type="NCBI Taxonomy" id="3023714"/>
    <lineage>
        <taxon>Bacteria</taxon>
        <taxon>Pseudomonadati</taxon>
        <taxon>Pseudomonadota</taxon>
        <taxon>Gammaproteobacteria</taxon>
        <taxon>Alteromonadales</taxon>
        <taxon>Pseudoalteromonadaceae</taxon>
        <taxon>Psychrosphaera</taxon>
    </lineage>
</organism>
<evidence type="ECO:0000313" key="4">
    <source>
        <dbReference type="Proteomes" id="UP001528411"/>
    </source>
</evidence>
<sequence length="387" mass="44531">MYKQICVLLAVLLSISVGVNFYLFKTLHSPNTNDEQPSPLTPNNTTATTIAIEPKLTEQDNSDLDAAIRAFSEHDFALAIEKYDDLIKLEEQSALQLRHKWRLKIKYWLDNNELILAKQFLQTILHYQPFATDFLELEAYRQELNGNFIEAIDLYYLILSDTFDPAEQIRLTVLLHATIQQYQTLLSNEQQWQEIITLLERAIYEEPEHLSFQLSLAQTLVKLGQYERAKVLLDDIIEQQEYEISANELLEQIEKLEIGQQAIPLQQAGSHYLVTGQFGPQSSVALMIDTGASMSVLTQQHFDNLVNWQYPTYVRTSEFNTAGGLVDAPIYRFDRFSIGGFTVNDIEFAVINMPEFSRGSGLLGMNFLQHFVFQIDQQDNQLILQHR</sequence>
<dbReference type="SUPFAM" id="SSF48452">
    <property type="entry name" value="TPR-like"/>
    <property type="match status" value="1"/>
</dbReference>
<dbReference type="InterPro" id="IPR034122">
    <property type="entry name" value="Retropepsin-like_bacterial"/>
</dbReference>
<dbReference type="Proteomes" id="UP001528411">
    <property type="component" value="Unassembled WGS sequence"/>
</dbReference>
<evidence type="ECO:0000259" key="2">
    <source>
        <dbReference type="PROSITE" id="PS50175"/>
    </source>
</evidence>
<dbReference type="EMBL" id="JAQOMS010000002">
    <property type="protein sequence ID" value="MDC2889251.1"/>
    <property type="molecule type" value="Genomic_DNA"/>
</dbReference>
<dbReference type="GO" id="GO:0008233">
    <property type="term" value="F:peptidase activity"/>
    <property type="evidence" value="ECO:0007669"/>
    <property type="project" value="UniProtKB-KW"/>
</dbReference>
<keyword evidence="1" id="KW-0378">Hydrolase</keyword>
<dbReference type="Pfam" id="PF13975">
    <property type="entry name" value="gag-asp_proteas"/>
    <property type="match status" value="1"/>
</dbReference>
<proteinExistence type="predicted"/>
<dbReference type="InterPro" id="IPR011990">
    <property type="entry name" value="TPR-like_helical_dom_sf"/>
</dbReference>
<dbReference type="Gene3D" id="2.40.70.10">
    <property type="entry name" value="Acid Proteases"/>
    <property type="match status" value="1"/>
</dbReference>
<keyword evidence="4" id="KW-1185">Reference proteome</keyword>
<name>A0ABT5FF66_9GAMM</name>
<protein>
    <submittedName>
        <fullName evidence="3">Aspartyl protease family protein</fullName>
    </submittedName>
</protein>